<feature type="signal peptide" evidence="2">
    <location>
        <begin position="1"/>
        <end position="26"/>
    </location>
</feature>
<dbReference type="Gene3D" id="3.40.190.10">
    <property type="entry name" value="Periplasmic binding protein-like II"/>
    <property type="match status" value="1"/>
</dbReference>
<dbReference type="PANTHER" id="PTHR42928">
    <property type="entry name" value="TRICARBOXYLATE-BINDING PROTEIN"/>
    <property type="match status" value="1"/>
</dbReference>
<dbReference type="RefSeq" id="WP_243309355.1">
    <property type="nucleotide sequence ID" value="NZ_JALGBI010000003.1"/>
</dbReference>
<dbReference type="Gene3D" id="3.40.190.150">
    <property type="entry name" value="Bordetella uptake gene, domain 1"/>
    <property type="match status" value="1"/>
</dbReference>
<name>A0A9X1VYE4_9BURK</name>
<dbReference type="EMBL" id="JALGBI010000003">
    <property type="protein sequence ID" value="MCJ0765762.1"/>
    <property type="molecule type" value="Genomic_DNA"/>
</dbReference>
<reference evidence="3" key="1">
    <citation type="submission" date="2022-03" db="EMBL/GenBank/DDBJ databases">
        <authorList>
            <person name="Woo C.Y."/>
        </authorList>
    </citation>
    <scope>NUCLEOTIDE SEQUENCE</scope>
    <source>
        <strain evidence="3">CYS-02</strain>
    </source>
</reference>
<dbReference type="SUPFAM" id="SSF53850">
    <property type="entry name" value="Periplasmic binding protein-like II"/>
    <property type="match status" value="1"/>
</dbReference>
<evidence type="ECO:0000256" key="2">
    <source>
        <dbReference type="SAM" id="SignalP"/>
    </source>
</evidence>
<dbReference type="AlphaFoldDB" id="A0A9X1VYE4"/>
<dbReference type="InterPro" id="IPR005064">
    <property type="entry name" value="BUG"/>
</dbReference>
<feature type="chain" id="PRO_5040729533" evidence="2">
    <location>
        <begin position="27"/>
        <end position="329"/>
    </location>
</feature>
<evidence type="ECO:0000256" key="1">
    <source>
        <dbReference type="ARBA" id="ARBA00006987"/>
    </source>
</evidence>
<comment type="caution">
    <text evidence="3">The sequence shown here is derived from an EMBL/GenBank/DDBJ whole genome shotgun (WGS) entry which is preliminary data.</text>
</comment>
<comment type="similarity">
    <text evidence="1">Belongs to the UPF0065 (bug) family.</text>
</comment>
<dbReference type="InterPro" id="IPR042100">
    <property type="entry name" value="Bug_dom1"/>
</dbReference>
<accession>A0A9X1VYE4</accession>
<protein>
    <submittedName>
        <fullName evidence="3">Tripartite tricarboxylate transporter substrate binding protein</fullName>
    </submittedName>
</protein>
<sequence>MTSTLLNRRQTLAMLAALGGAGASLADNAAFPLNKPIRIIAPSAGGGPTDAVARILAERLAPVFKVPVIVDNKPGAVGAIALDAAAKSPPDGHTLVVGFVSANIIHPLLNPKVPFDARKDFTPITQVMSGGVNLMAHPSLPANTLQEFIAYAKKQPQPMSYGSFGSGSTAHLAGEYLQTLTGIKMAHVPYKSATALVNDLVGGHVMVGFTDTTNAAAQIRTGRLKGIAQTGTVRAPSLKDVPTMQEQGVPFTAGAWNGIFGPAHMPPAVIERLNREIVQILKAPDLQDRWITAIGYPPVPTSSAEFAQIVKSDFDTWQKVITASKITLD</sequence>
<dbReference type="PIRSF" id="PIRSF017082">
    <property type="entry name" value="YflP"/>
    <property type="match status" value="1"/>
</dbReference>
<organism evidence="3 4">
    <name type="scientific">Variovorax terrae</name>
    <dbReference type="NCBI Taxonomy" id="2923278"/>
    <lineage>
        <taxon>Bacteria</taxon>
        <taxon>Pseudomonadati</taxon>
        <taxon>Pseudomonadota</taxon>
        <taxon>Betaproteobacteria</taxon>
        <taxon>Burkholderiales</taxon>
        <taxon>Comamonadaceae</taxon>
        <taxon>Variovorax</taxon>
    </lineage>
</organism>
<gene>
    <name evidence="3" type="ORF">MMF98_21320</name>
</gene>
<evidence type="ECO:0000313" key="3">
    <source>
        <dbReference type="EMBL" id="MCJ0765762.1"/>
    </source>
</evidence>
<dbReference type="PANTHER" id="PTHR42928:SF5">
    <property type="entry name" value="BLR1237 PROTEIN"/>
    <property type="match status" value="1"/>
</dbReference>
<keyword evidence="4" id="KW-1185">Reference proteome</keyword>
<dbReference type="Pfam" id="PF03401">
    <property type="entry name" value="TctC"/>
    <property type="match status" value="1"/>
</dbReference>
<dbReference type="CDD" id="cd07012">
    <property type="entry name" value="PBP2_Bug_TTT"/>
    <property type="match status" value="1"/>
</dbReference>
<keyword evidence="2" id="KW-0732">Signal</keyword>
<proteinExistence type="inferred from homology"/>
<dbReference type="Proteomes" id="UP001139447">
    <property type="component" value="Unassembled WGS sequence"/>
</dbReference>
<evidence type="ECO:0000313" key="4">
    <source>
        <dbReference type="Proteomes" id="UP001139447"/>
    </source>
</evidence>